<dbReference type="EMBL" id="BAAAQN010000017">
    <property type="protein sequence ID" value="GAA2030717.1"/>
    <property type="molecule type" value="Genomic_DNA"/>
</dbReference>
<dbReference type="Proteomes" id="UP001500751">
    <property type="component" value="Unassembled WGS sequence"/>
</dbReference>
<dbReference type="Pfam" id="PF09664">
    <property type="entry name" value="DUF2399"/>
    <property type="match status" value="1"/>
</dbReference>
<evidence type="ECO:0000313" key="3">
    <source>
        <dbReference type="EMBL" id="GAA2030717.1"/>
    </source>
</evidence>
<evidence type="ECO:0000259" key="2">
    <source>
        <dbReference type="Pfam" id="PF11796"/>
    </source>
</evidence>
<protein>
    <recommendedName>
        <fullName evidence="5">DUF2399 domain-containing protein</fullName>
    </recommendedName>
</protein>
<dbReference type="Pfam" id="PF11796">
    <property type="entry name" value="DUF3323"/>
    <property type="match status" value="1"/>
</dbReference>
<proteinExistence type="predicted"/>
<feature type="domain" description="DUF2399" evidence="1">
    <location>
        <begin position="262"/>
        <end position="421"/>
    </location>
</feature>
<dbReference type="RefSeq" id="WP_344666494.1">
    <property type="nucleotide sequence ID" value="NZ_BAAAQN010000017.1"/>
</dbReference>
<accession>A0ABP5FNI5</accession>
<feature type="domain" description="Conserved hypothetical protein CHP02679 N terminus" evidence="2">
    <location>
        <begin position="44"/>
        <end position="250"/>
    </location>
</feature>
<reference evidence="4" key="1">
    <citation type="journal article" date="2019" name="Int. J. Syst. Evol. Microbiol.">
        <title>The Global Catalogue of Microorganisms (GCM) 10K type strain sequencing project: providing services to taxonomists for standard genome sequencing and annotation.</title>
        <authorList>
            <consortium name="The Broad Institute Genomics Platform"/>
            <consortium name="The Broad Institute Genome Sequencing Center for Infectious Disease"/>
            <person name="Wu L."/>
            <person name="Ma J."/>
        </authorList>
    </citation>
    <scope>NUCLEOTIDE SEQUENCE [LARGE SCALE GENOMIC DNA]</scope>
    <source>
        <strain evidence="4">JCM 16014</strain>
    </source>
</reference>
<sequence length="429" mass="45280">MTCPWCDGVCQETDLAPLLHPDLAWLWNQLADCADRRGDPELTSGSVGLKMPSAPEERSAAVGLLGGRPLSAGQVRRVDLVRLGDVLARRHPRLTPGVAAAHGARRRLAQRARSRAEQIDATAGLRRSLTAAISGLPEHLPGEMDPDAVWTRLHRAGWISRLIADDDREKRITLAAGVLARLPRPPARVDRRVLIPGDPHALDEGTVLAGLVLAVAGVAGAGRRTREAWSLLGVDCDNLLGGLLVLGVRPLSWSVPGDAVLTLPPRELLRVQWQAPPKPGAWAFVTENPSVMTAAAELAATGDGPGTDGTAHLICTAGTPSDIETTAISLLTAVGWRVAVRADFDPSGLAHVRALLNATPDAAPWRMDTAAYTDHCVTASAGALEVAVTDTPWDPDLASAMTRRGAPAYEEDQLSELIGDLCSGEPGAC</sequence>
<dbReference type="InterPro" id="IPR024465">
    <property type="entry name" value="DUF2399"/>
</dbReference>
<name>A0ABP5FNI5_9ACTN</name>
<comment type="caution">
    <text evidence="3">The sequence shown here is derived from an EMBL/GenBank/DDBJ whole genome shotgun (WGS) entry which is preliminary data.</text>
</comment>
<dbReference type="InterPro" id="IPR024466">
    <property type="entry name" value="CHP02679_N"/>
</dbReference>
<evidence type="ECO:0008006" key="5">
    <source>
        <dbReference type="Google" id="ProtNLM"/>
    </source>
</evidence>
<evidence type="ECO:0000313" key="4">
    <source>
        <dbReference type="Proteomes" id="UP001500751"/>
    </source>
</evidence>
<evidence type="ECO:0000259" key="1">
    <source>
        <dbReference type="Pfam" id="PF09664"/>
    </source>
</evidence>
<keyword evidence="4" id="KW-1185">Reference proteome</keyword>
<gene>
    <name evidence="3" type="ORF">GCM10009839_33130</name>
</gene>
<organism evidence="3 4">
    <name type="scientific">Catenulispora yoronensis</name>
    <dbReference type="NCBI Taxonomy" id="450799"/>
    <lineage>
        <taxon>Bacteria</taxon>
        <taxon>Bacillati</taxon>
        <taxon>Actinomycetota</taxon>
        <taxon>Actinomycetes</taxon>
        <taxon>Catenulisporales</taxon>
        <taxon>Catenulisporaceae</taxon>
        <taxon>Catenulispora</taxon>
    </lineage>
</organism>